<accession>A0A6P4Z6Z1</accession>
<dbReference type="PANTHER" id="PTHR33769">
    <property type="entry name" value="TESTIS-EXPRESSED PROTEIN 26 ISOFORM X3"/>
    <property type="match status" value="1"/>
</dbReference>
<organism evidence="2 3">
    <name type="scientific">Branchiostoma belcheri</name>
    <name type="common">Amphioxus</name>
    <dbReference type="NCBI Taxonomy" id="7741"/>
    <lineage>
        <taxon>Eukaryota</taxon>
        <taxon>Metazoa</taxon>
        <taxon>Chordata</taxon>
        <taxon>Cephalochordata</taxon>
        <taxon>Leptocardii</taxon>
        <taxon>Amphioxiformes</taxon>
        <taxon>Branchiostomatidae</taxon>
        <taxon>Branchiostoma</taxon>
    </lineage>
</organism>
<feature type="compositionally biased region" description="Basic and acidic residues" evidence="1">
    <location>
        <begin position="67"/>
        <end position="80"/>
    </location>
</feature>
<feature type="region of interest" description="Disordered" evidence="1">
    <location>
        <begin position="356"/>
        <end position="384"/>
    </location>
</feature>
<dbReference type="GO" id="GO:0005737">
    <property type="term" value="C:cytoplasm"/>
    <property type="evidence" value="ECO:0007669"/>
    <property type="project" value="TreeGrafter"/>
</dbReference>
<dbReference type="RefSeq" id="XP_019625391.1">
    <property type="nucleotide sequence ID" value="XM_019769832.1"/>
</dbReference>
<dbReference type="PANTHER" id="PTHR33769:SF2">
    <property type="entry name" value="TESTIS-EXPRESSED PROTEIN 26"/>
    <property type="match status" value="1"/>
</dbReference>
<reference evidence="3" key="1">
    <citation type="submission" date="2025-08" db="UniProtKB">
        <authorList>
            <consortium name="RefSeq"/>
        </authorList>
    </citation>
    <scope>IDENTIFICATION</scope>
    <source>
        <tissue evidence="3">Gonad</tissue>
    </source>
</reference>
<dbReference type="InterPro" id="IPR043460">
    <property type="entry name" value="MEDAG/TEX26"/>
</dbReference>
<dbReference type="OrthoDB" id="5984625at2759"/>
<proteinExistence type="predicted"/>
<sequence length="400" mass="46018">MAATTEILHAWRDLNQPTEWTREGEQLAGQIVLPSFAKNLEKYLQTASSPEDRERCLRLLATLSVQKEPHPHQRIEEQPRRPKSAMPALGREKEPHPAYITHNQREYQYRPGSALENTRPHTTKHSFITPYQLPENIGSTTYHDQYYSKGHHKREPIRAGTSSGNRRNNPHPFQSFMVWKFPRSEKALQDGSQWGTELTDNIMDQVIKDQTKSTYQSDFLGIPQGFQVGNAVDAPLDWKSQVPYSLDSFMRYTYRRPVQQPQLKENTTRYGCFAKKMVPAHGIAPNASQLQNHLKGRTTYQREYNSTNGRVEHQDLSTLDPDCLRDMINQTEPGRDKHVLTNILRSVKHHGDHYRELAGVSRRTPPTLRSQRPPSTAGSRRRTFETPVNPKIVSSWVGPV</sequence>
<protein>
    <submittedName>
        <fullName evidence="3">Testis-expressed sequence 26 protein-like</fullName>
    </submittedName>
</protein>
<evidence type="ECO:0000313" key="3">
    <source>
        <dbReference type="RefSeq" id="XP_019625391.1"/>
    </source>
</evidence>
<feature type="region of interest" description="Disordered" evidence="1">
    <location>
        <begin position="67"/>
        <end position="94"/>
    </location>
</feature>
<dbReference type="AlphaFoldDB" id="A0A6P4Z6Z1"/>
<name>A0A6P4Z6Z1_BRABE</name>
<evidence type="ECO:0000313" key="2">
    <source>
        <dbReference type="Proteomes" id="UP000515135"/>
    </source>
</evidence>
<dbReference type="GeneID" id="109470762"/>
<dbReference type="KEGG" id="bbel:109470762"/>
<keyword evidence="2" id="KW-1185">Reference proteome</keyword>
<feature type="compositionally biased region" description="Polar residues" evidence="1">
    <location>
        <begin position="367"/>
        <end position="378"/>
    </location>
</feature>
<gene>
    <name evidence="3" type="primary">LOC109470762</name>
</gene>
<evidence type="ECO:0000256" key="1">
    <source>
        <dbReference type="SAM" id="MobiDB-lite"/>
    </source>
</evidence>
<dbReference type="Proteomes" id="UP000515135">
    <property type="component" value="Unplaced"/>
</dbReference>